<comment type="subcellular location">
    <subcellularLocation>
        <location evidence="1">Membrane</location>
        <topology evidence="1">Multi-pass membrane protein</topology>
    </subcellularLocation>
</comment>
<evidence type="ECO:0000256" key="4">
    <source>
        <dbReference type="ARBA" id="ARBA00022692"/>
    </source>
</evidence>
<dbReference type="PANTHER" id="PTHR45939">
    <property type="entry name" value="PEROXISOMAL MEMBRANE PROTEIN PMP34-RELATED"/>
    <property type="match status" value="1"/>
</dbReference>
<comment type="caution">
    <text evidence="12">The sequence shown here is derived from an EMBL/GenBank/DDBJ whole genome shotgun (WGS) entry which is preliminary data.</text>
</comment>
<keyword evidence="4 9" id="KW-0812">Transmembrane</keyword>
<evidence type="ECO:0000256" key="7">
    <source>
        <dbReference type="ARBA" id="ARBA00022989"/>
    </source>
</evidence>
<evidence type="ECO:0000256" key="2">
    <source>
        <dbReference type="ARBA" id="ARBA00006375"/>
    </source>
</evidence>
<evidence type="ECO:0000256" key="8">
    <source>
        <dbReference type="ARBA" id="ARBA00023136"/>
    </source>
</evidence>
<protein>
    <submittedName>
        <fullName evidence="12">Peroxisomal carrier protein</fullName>
    </submittedName>
</protein>
<keyword evidence="3 10" id="KW-0813">Transport</keyword>
<keyword evidence="7 11" id="KW-1133">Transmembrane helix</keyword>
<evidence type="ECO:0000256" key="10">
    <source>
        <dbReference type="RuleBase" id="RU000488"/>
    </source>
</evidence>
<feature type="repeat" description="Solcar" evidence="9">
    <location>
        <begin position="115"/>
        <end position="200"/>
    </location>
</feature>
<keyword evidence="13" id="KW-1185">Reference proteome</keyword>
<dbReference type="InterPro" id="IPR023395">
    <property type="entry name" value="MCP_dom_sf"/>
</dbReference>
<dbReference type="PROSITE" id="PS50920">
    <property type="entry name" value="SOLCAR"/>
    <property type="match status" value="3"/>
</dbReference>
<keyword evidence="5" id="KW-0677">Repeat</keyword>
<evidence type="ECO:0000256" key="6">
    <source>
        <dbReference type="ARBA" id="ARBA00022792"/>
    </source>
</evidence>
<dbReference type="Proteomes" id="UP000799772">
    <property type="component" value="Unassembled WGS sequence"/>
</dbReference>
<dbReference type="OrthoDB" id="446044at2759"/>
<evidence type="ECO:0000256" key="1">
    <source>
        <dbReference type="ARBA" id="ARBA00004141"/>
    </source>
</evidence>
<organism evidence="12 13">
    <name type="scientific">Rhizodiscina lignyota</name>
    <dbReference type="NCBI Taxonomy" id="1504668"/>
    <lineage>
        <taxon>Eukaryota</taxon>
        <taxon>Fungi</taxon>
        <taxon>Dikarya</taxon>
        <taxon>Ascomycota</taxon>
        <taxon>Pezizomycotina</taxon>
        <taxon>Dothideomycetes</taxon>
        <taxon>Pleosporomycetidae</taxon>
        <taxon>Aulographales</taxon>
        <taxon>Rhizodiscinaceae</taxon>
        <taxon>Rhizodiscina</taxon>
    </lineage>
</organism>
<feature type="repeat" description="Solcar" evidence="9">
    <location>
        <begin position="10"/>
        <end position="104"/>
    </location>
</feature>
<reference evidence="12" key="1">
    <citation type="journal article" date="2020" name="Stud. Mycol.">
        <title>101 Dothideomycetes genomes: a test case for predicting lifestyles and emergence of pathogens.</title>
        <authorList>
            <person name="Haridas S."/>
            <person name="Albert R."/>
            <person name="Binder M."/>
            <person name="Bloem J."/>
            <person name="Labutti K."/>
            <person name="Salamov A."/>
            <person name="Andreopoulos B."/>
            <person name="Baker S."/>
            <person name="Barry K."/>
            <person name="Bills G."/>
            <person name="Bluhm B."/>
            <person name="Cannon C."/>
            <person name="Castanera R."/>
            <person name="Culley D."/>
            <person name="Daum C."/>
            <person name="Ezra D."/>
            <person name="Gonzalez J."/>
            <person name="Henrissat B."/>
            <person name="Kuo A."/>
            <person name="Liang C."/>
            <person name="Lipzen A."/>
            <person name="Lutzoni F."/>
            <person name="Magnuson J."/>
            <person name="Mondo S."/>
            <person name="Nolan M."/>
            <person name="Ohm R."/>
            <person name="Pangilinan J."/>
            <person name="Park H.-J."/>
            <person name="Ramirez L."/>
            <person name="Alfaro M."/>
            <person name="Sun H."/>
            <person name="Tritt A."/>
            <person name="Yoshinaga Y."/>
            <person name="Zwiers L.-H."/>
            <person name="Turgeon B."/>
            <person name="Goodwin S."/>
            <person name="Spatafora J."/>
            <person name="Crous P."/>
            <person name="Grigoriev I."/>
        </authorList>
    </citation>
    <scope>NUCLEOTIDE SEQUENCE</scope>
    <source>
        <strain evidence="12">CBS 133067</strain>
    </source>
</reference>
<evidence type="ECO:0000313" key="13">
    <source>
        <dbReference type="Proteomes" id="UP000799772"/>
    </source>
</evidence>
<proteinExistence type="inferred from homology"/>
<dbReference type="GO" id="GO:0016020">
    <property type="term" value="C:membrane"/>
    <property type="evidence" value="ECO:0007669"/>
    <property type="project" value="UniProtKB-SubCell"/>
</dbReference>
<feature type="transmembrane region" description="Helical" evidence="11">
    <location>
        <begin position="12"/>
        <end position="31"/>
    </location>
</feature>
<name>A0A9P4IR68_9PEZI</name>
<feature type="repeat" description="Solcar" evidence="9">
    <location>
        <begin position="208"/>
        <end position="295"/>
    </location>
</feature>
<dbReference type="SUPFAM" id="SSF103506">
    <property type="entry name" value="Mitochondrial carrier"/>
    <property type="match status" value="1"/>
</dbReference>
<keyword evidence="8 9" id="KW-0472">Membrane</keyword>
<evidence type="ECO:0000256" key="3">
    <source>
        <dbReference type="ARBA" id="ARBA00022448"/>
    </source>
</evidence>
<evidence type="ECO:0000256" key="11">
    <source>
        <dbReference type="SAM" id="Phobius"/>
    </source>
</evidence>
<sequence length="295" mass="32084">MANQSSLRNPPPIVYAISGSVALVVANSLLFPIDTVRTKLQAQSKQDASQIPDDAYYNGFIDAVIKIVRTEGFPGLYAALPGSILSNAFQGYAFNYWHSLLRQTYMSLKSLPQPPGTTAELACAYGAGVLSVLFTIPLSVVTTRQQTTPPNERKGILGTAKEIVDSDDGITGLWKGFRASLLLCINPAITYGGIERLRVLLFQGRQVLKPWESFLLGMISKAIAIIALQPVSVAQTGLRSKHLPPSRNGKPFKSFGEVMAHIVETEGFLRLFKGLGPQLSKAILMQGLLNILKER</sequence>
<dbReference type="AlphaFoldDB" id="A0A9P4IR68"/>
<evidence type="ECO:0000256" key="5">
    <source>
        <dbReference type="ARBA" id="ARBA00022737"/>
    </source>
</evidence>
<dbReference type="Pfam" id="PF00153">
    <property type="entry name" value="Mito_carr"/>
    <property type="match status" value="3"/>
</dbReference>
<evidence type="ECO:0000256" key="9">
    <source>
        <dbReference type="PROSITE-ProRule" id="PRU00282"/>
    </source>
</evidence>
<evidence type="ECO:0000313" key="12">
    <source>
        <dbReference type="EMBL" id="KAF2104617.1"/>
    </source>
</evidence>
<dbReference type="InterPro" id="IPR052217">
    <property type="entry name" value="Mito/Peroxisomal_Carrier"/>
</dbReference>
<accession>A0A9P4IR68</accession>
<dbReference type="PANTHER" id="PTHR45939:SF1">
    <property type="entry name" value="MITOCHONDRIAL THIAMINE PYROPHOSPHATE CARRIER 1-RELATED"/>
    <property type="match status" value="1"/>
</dbReference>
<dbReference type="InterPro" id="IPR018108">
    <property type="entry name" value="MCP_transmembrane"/>
</dbReference>
<dbReference type="GO" id="GO:0015217">
    <property type="term" value="F:ADP transmembrane transporter activity"/>
    <property type="evidence" value="ECO:0007669"/>
    <property type="project" value="TreeGrafter"/>
</dbReference>
<keyword evidence="6" id="KW-0999">Mitochondrion inner membrane</keyword>
<dbReference type="Gene3D" id="1.50.40.10">
    <property type="entry name" value="Mitochondrial carrier domain"/>
    <property type="match status" value="1"/>
</dbReference>
<comment type="similarity">
    <text evidence="2 10">Belongs to the mitochondrial carrier (TC 2.A.29) family.</text>
</comment>
<keyword evidence="6" id="KW-0496">Mitochondrion</keyword>
<gene>
    <name evidence="12" type="ORF">NA57DRAFT_70824</name>
</gene>
<dbReference type="EMBL" id="ML978121">
    <property type="protein sequence ID" value="KAF2104617.1"/>
    <property type="molecule type" value="Genomic_DNA"/>
</dbReference>